<evidence type="ECO:0000313" key="1">
    <source>
        <dbReference type="EMBL" id="KAD3066562.1"/>
    </source>
</evidence>
<evidence type="ECO:0000313" key="2">
    <source>
        <dbReference type="Proteomes" id="UP000326396"/>
    </source>
</evidence>
<proteinExistence type="predicted"/>
<comment type="caution">
    <text evidence="1">The sequence shown here is derived from an EMBL/GenBank/DDBJ whole genome shotgun (WGS) entry which is preliminary data.</text>
</comment>
<dbReference type="EMBL" id="SZYD01000017">
    <property type="protein sequence ID" value="KAD3066562.1"/>
    <property type="molecule type" value="Genomic_DNA"/>
</dbReference>
<reference evidence="1 2" key="1">
    <citation type="submission" date="2019-05" db="EMBL/GenBank/DDBJ databases">
        <title>Mikania micrantha, genome provides insights into the molecular mechanism of rapid growth.</title>
        <authorList>
            <person name="Liu B."/>
        </authorList>
    </citation>
    <scope>NUCLEOTIDE SEQUENCE [LARGE SCALE GENOMIC DNA]</scope>
    <source>
        <strain evidence="1">NLD-2019</strain>
        <tissue evidence="1">Leaf</tissue>
    </source>
</reference>
<sequence length="140" mass="16261">MEPEIQLQDYALDLDDEALQLMQHQWLQFAPGTTTSIRCRRILRMSVATPRCIDWGVPADAADLPTYRLITVEYLSTFRYRAHQVAVPKQEDEELPPDIEFSLCGKQMEMTIERFAVLLIRYILRTGDRDERIYPGVDIG</sequence>
<accession>A0A5N6LYI5</accession>
<keyword evidence="2" id="KW-1185">Reference proteome</keyword>
<dbReference type="OrthoDB" id="1741410at2759"/>
<organism evidence="1 2">
    <name type="scientific">Mikania micrantha</name>
    <name type="common">bitter vine</name>
    <dbReference type="NCBI Taxonomy" id="192012"/>
    <lineage>
        <taxon>Eukaryota</taxon>
        <taxon>Viridiplantae</taxon>
        <taxon>Streptophyta</taxon>
        <taxon>Embryophyta</taxon>
        <taxon>Tracheophyta</taxon>
        <taxon>Spermatophyta</taxon>
        <taxon>Magnoliopsida</taxon>
        <taxon>eudicotyledons</taxon>
        <taxon>Gunneridae</taxon>
        <taxon>Pentapetalae</taxon>
        <taxon>asterids</taxon>
        <taxon>campanulids</taxon>
        <taxon>Asterales</taxon>
        <taxon>Asteraceae</taxon>
        <taxon>Asteroideae</taxon>
        <taxon>Heliantheae alliance</taxon>
        <taxon>Eupatorieae</taxon>
        <taxon>Mikania</taxon>
    </lineage>
</organism>
<dbReference type="AlphaFoldDB" id="A0A5N6LYI5"/>
<gene>
    <name evidence="1" type="ORF">E3N88_34442</name>
</gene>
<protein>
    <submittedName>
        <fullName evidence="1">Uncharacterized protein</fullName>
    </submittedName>
</protein>
<name>A0A5N6LYI5_9ASTR</name>
<dbReference type="Proteomes" id="UP000326396">
    <property type="component" value="Linkage Group LG7"/>
</dbReference>